<dbReference type="InterPro" id="IPR008567">
    <property type="entry name" value="BKACE"/>
</dbReference>
<feature type="compositionally biased region" description="Basic and acidic residues" evidence="1">
    <location>
        <begin position="7"/>
        <end position="22"/>
    </location>
</feature>
<proteinExistence type="predicted"/>
<name>A0A318KBP5_9NOCA</name>
<evidence type="ECO:0000313" key="3">
    <source>
        <dbReference type="Proteomes" id="UP000247569"/>
    </source>
</evidence>
<dbReference type="Proteomes" id="UP000247569">
    <property type="component" value="Unassembled WGS sequence"/>
</dbReference>
<dbReference type="EMBL" id="QJKF01000001">
    <property type="protein sequence ID" value="PXX71738.1"/>
    <property type="molecule type" value="Genomic_DNA"/>
</dbReference>
<comment type="caution">
    <text evidence="2">The sequence shown here is derived from an EMBL/GenBank/DDBJ whole genome shotgun (WGS) entry which is preliminary data.</text>
</comment>
<evidence type="ECO:0000256" key="1">
    <source>
        <dbReference type="SAM" id="MobiDB-lite"/>
    </source>
</evidence>
<dbReference type="AlphaFoldDB" id="A0A318KBP5"/>
<feature type="region of interest" description="Disordered" evidence="1">
    <location>
        <begin position="1"/>
        <end position="22"/>
    </location>
</feature>
<accession>A0A318KBP5</accession>
<keyword evidence="3" id="KW-1185">Reference proteome</keyword>
<dbReference type="GO" id="GO:0043720">
    <property type="term" value="F:3-keto-5-aminohexanoate cleavage activity"/>
    <property type="evidence" value="ECO:0007669"/>
    <property type="project" value="InterPro"/>
</dbReference>
<gene>
    <name evidence="2" type="ORF">DFR70_1011172</name>
</gene>
<dbReference type="PANTHER" id="PTHR37418">
    <property type="entry name" value="3-KETO-5-AMINOHEXANOATE CLEAVAGE ENZYME-RELATED"/>
    <property type="match status" value="1"/>
</dbReference>
<dbReference type="InterPro" id="IPR013785">
    <property type="entry name" value="Aldolase_TIM"/>
</dbReference>
<organism evidence="2 3">
    <name type="scientific">Nocardia tenerifensis</name>
    <dbReference type="NCBI Taxonomy" id="228006"/>
    <lineage>
        <taxon>Bacteria</taxon>
        <taxon>Bacillati</taxon>
        <taxon>Actinomycetota</taxon>
        <taxon>Actinomycetes</taxon>
        <taxon>Mycobacteriales</taxon>
        <taxon>Nocardiaceae</taxon>
        <taxon>Nocardia</taxon>
    </lineage>
</organism>
<dbReference type="Gene3D" id="3.20.20.70">
    <property type="entry name" value="Aldolase class I"/>
    <property type="match status" value="1"/>
</dbReference>
<protein>
    <submittedName>
        <fullName evidence="2">Uncharacterized protein (DUF849 family)</fullName>
    </submittedName>
</protein>
<dbReference type="Pfam" id="PF05853">
    <property type="entry name" value="BKACE"/>
    <property type="match status" value="2"/>
</dbReference>
<reference evidence="2 3" key="1">
    <citation type="submission" date="2018-05" db="EMBL/GenBank/DDBJ databases">
        <title>Genomic Encyclopedia of Type Strains, Phase IV (KMG-IV): sequencing the most valuable type-strain genomes for metagenomic binning, comparative biology and taxonomic classification.</title>
        <authorList>
            <person name="Goeker M."/>
        </authorList>
    </citation>
    <scope>NUCLEOTIDE SEQUENCE [LARGE SCALE GENOMIC DNA]</scope>
    <source>
        <strain evidence="2 3">DSM 44704</strain>
    </source>
</reference>
<dbReference type="PANTHER" id="PTHR37418:SF1">
    <property type="entry name" value="3-KETO-5-AMINOHEXANOATE CLEAVAGE PROTEIN"/>
    <property type="match status" value="1"/>
</dbReference>
<evidence type="ECO:0000313" key="2">
    <source>
        <dbReference type="EMBL" id="PXX71738.1"/>
    </source>
</evidence>
<sequence length="217" mass="22768">MDAVRAGAEDIHLHPKNADGADTMAPRHVEAALTAVRAAVPGVPVGVTTGAWTAPSAEQRVADIRAWTVLPGHASVNWHEDGAASVADALVAKGIGIEAGIFTGTDALDRFLGWPQAHRTLRVLAEVTDTDPRTAPQAAVGLLEALNAATDLPILLHGEDAAAWDILAMAASRRLDTRVGLEDVLYLPDGSPASSNAVLIRAARLILEHTRSDKDVR</sequence>